<evidence type="ECO:0000256" key="3">
    <source>
        <dbReference type="ARBA" id="ARBA00022475"/>
    </source>
</evidence>
<dbReference type="InterPro" id="IPR048454">
    <property type="entry name" value="YetF_N"/>
</dbReference>
<sequence length="238" mass="27584">MDVTKAISQIAFWEMTFRAVVTFITLLILTRLMGKKQLSQLSYFHYINGITIGSIAGEISVQEKTHFINGYIALFWWSVLTILMSFILLKWKKARKILDDEPTVIIREGKILERSLKSLRLHMDDVMMLLREQSIFSIQDVDWAILENNGELSVLKKTQLLEATREDVKAAATQPKYFPTDIISDGKLLHQNLKELDLTEDWVMKKLRKKNILNVEDVFYAQIQTDGSLFIDERGNDN</sequence>
<keyword evidence="11" id="KW-1185">Reference proteome</keyword>
<dbReference type="KEGG" id="surl:BI350_14675"/>
<dbReference type="Pfam" id="PF20730">
    <property type="entry name" value="YetF_N"/>
    <property type="match status" value="1"/>
</dbReference>
<evidence type="ECO:0000256" key="7">
    <source>
        <dbReference type="SAM" id="Phobius"/>
    </source>
</evidence>
<keyword evidence="6 7" id="KW-0472">Membrane</keyword>
<keyword evidence="4 7" id="KW-0812">Transmembrane</keyword>
<dbReference type="InterPro" id="IPR023090">
    <property type="entry name" value="UPF0702_alpha/beta_dom_sf"/>
</dbReference>
<evidence type="ECO:0000256" key="2">
    <source>
        <dbReference type="ARBA" id="ARBA00006448"/>
    </source>
</evidence>
<evidence type="ECO:0000313" key="10">
    <source>
        <dbReference type="EMBL" id="AOV08657.1"/>
    </source>
</evidence>
<comment type="subcellular location">
    <subcellularLocation>
        <location evidence="1">Cell membrane</location>
        <topology evidence="1">Multi-pass membrane protein</topology>
    </subcellularLocation>
</comment>
<dbReference type="InterPro" id="IPR007353">
    <property type="entry name" value="DUF421"/>
</dbReference>
<gene>
    <name evidence="10" type="ORF">BI350_14675</name>
</gene>
<evidence type="ECO:0000313" key="11">
    <source>
        <dbReference type="Proteomes" id="UP000185746"/>
    </source>
</evidence>
<dbReference type="PANTHER" id="PTHR34582">
    <property type="entry name" value="UPF0702 TRANSMEMBRANE PROTEIN YCAP"/>
    <property type="match status" value="1"/>
</dbReference>
<protein>
    <recommendedName>
        <fullName evidence="12">DUF421 domain-containing protein</fullName>
    </recommendedName>
</protein>
<organism evidence="10 11">
    <name type="scientific">Sporosarcina ureilytica</name>
    <dbReference type="NCBI Taxonomy" id="298596"/>
    <lineage>
        <taxon>Bacteria</taxon>
        <taxon>Bacillati</taxon>
        <taxon>Bacillota</taxon>
        <taxon>Bacilli</taxon>
        <taxon>Bacillales</taxon>
        <taxon>Caryophanaceae</taxon>
        <taxon>Sporosarcina</taxon>
    </lineage>
</organism>
<evidence type="ECO:0000256" key="5">
    <source>
        <dbReference type="ARBA" id="ARBA00022989"/>
    </source>
</evidence>
<keyword evidence="5 7" id="KW-1133">Transmembrane helix</keyword>
<dbReference type="EMBL" id="CP017560">
    <property type="protein sequence ID" value="AOV08657.1"/>
    <property type="molecule type" value="Genomic_DNA"/>
</dbReference>
<evidence type="ECO:0000256" key="6">
    <source>
        <dbReference type="ARBA" id="ARBA00023136"/>
    </source>
</evidence>
<evidence type="ECO:0000256" key="4">
    <source>
        <dbReference type="ARBA" id="ARBA00022692"/>
    </source>
</evidence>
<feature type="transmembrane region" description="Helical" evidence="7">
    <location>
        <begin position="41"/>
        <end position="61"/>
    </location>
</feature>
<reference evidence="10 11" key="1">
    <citation type="submission" date="2016-09" db="EMBL/GenBank/DDBJ databases">
        <title>Complete genome sequence of the Lysinibacillus sphaericus LMG 22257, a specie of Bacillus with ureolytic activity that can effectively biodeposit calcium carbonate.</title>
        <authorList>
            <person name="Yan W."/>
        </authorList>
    </citation>
    <scope>NUCLEOTIDE SEQUENCE [LARGE SCALE GENOMIC DNA]</scope>
    <source>
        <strain evidence="10 11">LMG 22257</strain>
    </source>
</reference>
<feature type="domain" description="YetF-like N-terminal transmembrane" evidence="9">
    <location>
        <begin position="14"/>
        <end position="87"/>
    </location>
</feature>
<dbReference type="AlphaFoldDB" id="A0A1D8JIX8"/>
<dbReference type="Proteomes" id="UP000185746">
    <property type="component" value="Chromosome"/>
</dbReference>
<feature type="transmembrane region" description="Helical" evidence="7">
    <location>
        <begin position="6"/>
        <end position="29"/>
    </location>
</feature>
<dbReference type="GO" id="GO:0005886">
    <property type="term" value="C:plasma membrane"/>
    <property type="evidence" value="ECO:0007669"/>
    <property type="project" value="UniProtKB-SubCell"/>
</dbReference>
<dbReference type="Pfam" id="PF04239">
    <property type="entry name" value="DUF421"/>
    <property type="match status" value="1"/>
</dbReference>
<evidence type="ECO:0000259" key="8">
    <source>
        <dbReference type="Pfam" id="PF04239"/>
    </source>
</evidence>
<evidence type="ECO:0008006" key="12">
    <source>
        <dbReference type="Google" id="ProtNLM"/>
    </source>
</evidence>
<dbReference type="Gene3D" id="3.30.240.20">
    <property type="entry name" value="bsu07140 like domains"/>
    <property type="match status" value="2"/>
</dbReference>
<proteinExistence type="inferred from homology"/>
<feature type="domain" description="YetF C-terminal" evidence="8">
    <location>
        <begin position="90"/>
        <end position="223"/>
    </location>
</feature>
<keyword evidence="3" id="KW-1003">Cell membrane</keyword>
<evidence type="ECO:0000256" key="1">
    <source>
        <dbReference type="ARBA" id="ARBA00004651"/>
    </source>
</evidence>
<name>A0A1D8JIX8_9BACL</name>
<evidence type="ECO:0000259" key="9">
    <source>
        <dbReference type="Pfam" id="PF20730"/>
    </source>
</evidence>
<accession>A0A1D8JIX8</accession>
<comment type="similarity">
    <text evidence="2">Belongs to the UPF0702 family.</text>
</comment>
<dbReference type="PANTHER" id="PTHR34582:SF7">
    <property type="entry name" value="UPF0702 TRANSMEMBRANE PROTEIN YDFS"/>
    <property type="match status" value="1"/>
</dbReference>
<dbReference type="RefSeq" id="WP_075528824.1">
    <property type="nucleotide sequence ID" value="NZ_CP017560.1"/>
</dbReference>
<feature type="transmembrane region" description="Helical" evidence="7">
    <location>
        <begin position="67"/>
        <end position="89"/>
    </location>
</feature>